<dbReference type="EMBL" id="CP002041">
    <property type="protein sequence ID" value="ADH70366.1"/>
    <property type="molecule type" value="Genomic_DNA"/>
</dbReference>
<proteinExistence type="inferred from homology"/>
<name>D7B858_NOCDD</name>
<dbReference type="InterPro" id="IPR051749">
    <property type="entry name" value="PINc/VapC_TA_RNase"/>
</dbReference>
<reference evidence="8 9" key="1">
    <citation type="journal article" date="2010" name="Stand. Genomic Sci.">
        <title>Complete genome sequence of Nocardiopsis dassonvillei type strain (IMRU 509).</title>
        <authorList>
            <person name="Sun H."/>
            <person name="Lapidus A."/>
            <person name="Nolan M."/>
            <person name="Lucas S."/>
            <person name="Del Rio T.G."/>
            <person name="Tice H."/>
            <person name="Cheng J.F."/>
            <person name="Tapia R."/>
            <person name="Han C."/>
            <person name="Goodwin L."/>
            <person name="Pitluck S."/>
            <person name="Pagani I."/>
            <person name="Ivanova N."/>
            <person name="Mavromatis K."/>
            <person name="Mikhailova N."/>
            <person name="Pati A."/>
            <person name="Chen A."/>
            <person name="Palaniappan K."/>
            <person name="Land M."/>
            <person name="Hauser L."/>
            <person name="Chang Y.J."/>
            <person name="Jeffries C.D."/>
            <person name="Djao O.D."/>
            <person name="Rohde M."/>
            <person name="Sikorski J."/>
            <person name="Goker M."/>
            <person name="Woyke T."/>
            <person name="Bristow J."/>
            <person name="Eisen J.A."/>
            <person name="Markowitz V."/>
            <person name="Hugenholtz P."/>
            <person name="Kyrpides N.C."/>
            <person name="Klenk H.P."/>
        </authorList>
    </citation>
    <scope>NUCLEOTIDE SEQUENCE [LARGE SCALE GENOMIC DNA]</scope>
    <source>
        <strain evidence="9">ATCC 23218 / DSM 43111 / CIP 107115 / JCM 7437 / KCTC 9190 / NBRC 14626 / NCTC 10488 / NRRL B-5397 / IMRU 509</strain>
        <plasmid evidence="9">Chromosome 2</plasmid>
    </source>
</reference>
<evidence type="ECO:0000256" key="3">
    <source>
        <dbReference type="ARBA" id="ARBA00022723"/>
    </source>
</evidence>
<dbReference type="Gene3D" id="3.40.50.1010">
    <property type="entry name" value="5'-nuclease"/>
    <property type="match status" value="1"/>
</dbReference>
<accession>D7B858</accession>
<sequence length="139" mass="15857">MNTVYLVDSSAWVEYLRKTGSETHVFVRELIERGVHLATTEPVAAEILSGAKSSTELQQLERLTDGLIQLSLDNRLDFHHSAGIYREARSRGKTIRKLYDCLIAAVALRTDAVLVHCDRDFDHLAEVFPRLRVQRHDQD</sequence>
<dbReference type="GO" id="GO:0016787">
    <property type="term" value="F:hydrolase activity"/>
    <property type="evidence" value="ECO:0007669"/>
    <property type="project" value="UniProtKB-KW"/>
</dbReference>
<dbReference type="InterPro" id="IPR002716">
    <property type="entry name" value="PIN_dom"/>
</dbReference>
<geneLocation type="plasmid" evidence="9">
    <name>pNDAS01</name>
</geneLocation>
<dbReference type="GO" id="GO:0090729">
    <property type="term" value="F:toxin activity"/>
    <property type="evidence" value="ECO:0007669"/>
    <property type="project" value="UniProtKB-KW"/>
</dbReference>
<dbReference type="OrthoDB" id="9811788at2"/>
<dbReference type="PANTHER" id="PTHR42740:SF1">
    <property type="entry name" value="RIBONUCLEASE VAPC3"/>
    <property type="match status" value="1"/>
</dbReference>
<dbReference type="Proteomes" id="UP000002219">
    <property type="component" value="Chromosome 2"/>
</dbReference>
<dbReference type="Pfam" id="PF01850">
    <property type="entry name" value="PIN"/>
    <property type="match status" value="1"/>
</dbReference>
<dbReference type="HOGENOM" id="CLU_118482_1_1_11"/>
<dbReference type="InterPro" id="IPR029060">
    <property type="entry name" value="PIN-like_dom_sf"/>
</dbReference>
<evidence type="ECO:0000256" key="6">
    <source>
        <dbReference type="HAMAP-Rule" id="MF_00265"/>
    </source>
</evidence>
<dbReference type="InterPro" id="IPR022907">
    <property type="entry name" value="VapC_family"/>
</dbReference>
<dbReference type="HAMAP" id="MF_00265">
    <property type="entry name" value="VapC_Nob1"/>
    <property type="match status" value="1"/>
</dbReference>
<dbReference type="GeneID" id="91487900"/>
<dbReference type="EC" id="3.1.-.-" evidence="6"/>
<evidence type="ECO:0000256" key="1">
    <source>
        <dbReference type="ARBA" id="ARBA00022649"/>
    </source>
</evidence>
<feature type="domain" description="PIN" evidence="7">
    <location>
        <begin position="3"/>
        <end position="123"/>
    </location>
</feature>
<dbReference type="AlphaFoldDB" id="D7B858"/>
<evidence type="ECO:0000313" key="9">
    <source>
        <dbReference type="Proteomes" id="UP000002219"/>
    </source>
</evidence>
<dbReference type="GO" id="GO:0000287">
    <property type="term" value="F:magnesium ion binding"/>
    <property type="evidence" value="ECO:0007669"/>
    <property type="project" value="UniProtKB-UniRule"/>
</dbReference>
<comment type="similarity">
    <text evidence="6">Belongs to the PINc/VapC protein family.</text>
</comment>
<evidence type="ECO:0000259" key="7">
    <source>
        <dbReference type="SMART" id="SM00670"/>
    </source>
</evidence>
<keyword evidence="9" id="KW-1185">Reference proteome</keyword>
<keyword evidence="6" id="KW-0800">Toxin</keyword>
<dbReference type="PANTHER" id="PTHR42740">
    <property type="entry name" value="RIBONUCLEASE VAPC3"/>
    <property type="match status" value="1"/>
</dbReference>
<gene>
    <name evidence="6" type="primary">vapC</name>
    <name evidence="8" type="ordered locus">Ndas_4984</name>
</gene>
<evidence type="ECO:0000313" key="8">
    <source>
        <dbReference type="EMBL" id="ADH70366.1"/>
    </source>
</evidence>
<dbReference type="CDD" id="cd18756">
    <property type="entry name" value="PIN_MtVapC15-VapC11-like"/>
    <property type="match status" value="1"/>
</dbReference>
<keyword evidence="3 6" id="KW-0479">Metal-binding</keyword>
<organism evidence="8 9">
    <name type="scientific">Nocardiopsis dassonvillei (strain ATCC 23218 / DSM 43111 / CIP 107115 / JCM 7437 / KCTC 9190 / NBRC 14626 / NCTC 10488 / NRRL B-5397 / IMRU 509)</name>
    <name type="common">Actinomadura dassonvillei</name>
    <dbReference type="NCBI Taxonomy" id="446468"/>
    <lineage>
        <taxon>Bacteria</taxon>
        <taxon>Bacillati</taxon>
        <taxon>Actinomycetota</taxon>
        <taxon>Actinomycetes</taxon>
        <taxon>Streptosporangiales</taxon>
        <taxon>Nocardiopsidaceae</taxon>
        <taxon>Nocardiopsis</taxon>
    </lineage>
</organism>
<evidence type="ECO:0000256" key="5">
    <source>
        <dbReference type="ARBA" id="ARBA00022842"/>
    </source>
</evidence>
<dbReference type="RefSeq" id="WP_013155973.1">
    <property type="nucleotide sequence ID" value="NC_014211.1"/>
</dbReference>
<evidence type="ECO:0000256" key="4">
    <source>
        <dbReference type="ARBA" id="ARBA00022801"/>
    </source>
</evidence>
<keyword evidence="5 6" id="KW-0460">Magnesium</keyword>
<keyword evidence="2 6" id="KW-0540">Nuclease</keyword>
<dbReference type="SMART" id="SM00670">
    <property type="entry name" value="PINc"/>
    <property type="match status" value="1"/>
</dbReference>
<dbReference type="eggNOG" id="COG1487">
    <property type="taxonomic scope" value="Bacteria"/>
</dbReference>
<dbReference type="KEGG" id="nda:Ndas_4984"/>
<protein>
    <recommendedName>
        <fullName evidence="6">Ribonuclease VapC</fullName>
        <shortName evidence="6">RNase VapC</shortName>
        <ecNumber evidence="6">3.1.-.-</ecNumber>
    </recommendedName>
    <alternativeName>
        <fullName evidence="6">Toxin VapC</fullName>
    </alternativeName>
</protein>
<keyword evidence="4 6" id="KW-0378">Hydrolase</keyword>
<comment type="function">
    <text evidence="6">Toxic component of a toxin-antitoxin (TA) system. An RNase.</text>
</comment>
<feature type="binding site" evidence="6">
    <location>
        <position position="8"/>
    </location>
    <ligand>
        <name>Mg(2+)</name>
        <dbReference type="ChEBI" id="CHEBI:18420"/>
    </ligand>
</feature>
<evidence type="ECO:0000256" key="2">
    <source>
        <dbReference type="ARBA" id="ARBA00022722"/>
    </source>
</evidence>
<feature type="binding site" evidence="6">
    <location>
        <position position="100"/>
    </location>
    <ligand>
        <name>Mg(2+)</name>
        <dbReference type="ChEBI" id="CHEBI:18420"/>
    </ligand>
</feature>
<dbReference type="STRING" id="446468.Ndas_4984"/>
<comment type="cofactor">
    <cofactor evidence="6">
        <name>Mg(2+)</name>
        <dbReference type="ChEBI" id="CHEBI:18420"/>
    </cofactor>
</comment>
<dbReference type="GO" id="GO:0004540">
    <property type="term" value="F:RNA nuclease activity"/>
    <property type="evidence" value="ECO:0007669"/>
    <property type="project" value="InterPro"/>
</dbReference>
<keyword evidence="1 6" id="KW-1277">Toxin-antitoxin system</keyword>
<dbReference type="SUPFAM" id="SSF88723">
    <property type="entry name" value="PIN domain-like"/>
    <property type="match status" value="1"/>
</dbReference>